<sequence>MVDGHTNKATSEKPWVRIAEAVMQDLLPSAVSVRTEIEGNVQHSDEIKLKFVVRNISRHKFMIKVETFRRRGPPSKDSVSEASSSLYNINFRTDVLASYVKSVTDNVTPKIGAKSEDIKDIYLVKLADKSRLDVTVICKCRVVKEEKRLELHKATYCSFK</sequence>
<protein>
    <recommendedName>
        <fullName evidence="1">DUF7903 domain-containing protein</fullName>
    </recommendedName>
</protein>
<reference evidence="3" key="1">
    <citation type="journal article" date="2017" name="Plant J.">
        <title>The pomegranate (Punica granatum L.) genome and the genomics of punicalagin biosynthesis.</title>
        <authorList>
            <person name="Qin G."/>
            <person name="Xu C."/>
            <person name="Ming R."/>
            <person name="Tang H."/>
            <person name="Guyot R."/>
            <person name="Kramer E.M."/>
            <person name="Hu Y."/>
            <person name="Yi X."/>
            <person name="Qi Y."/>
            <person name="Xu X."/>
            <person name="Gao Z."/>
            <person name="Pan H."/>
            <person name="Jian J."/>
            <person name="Tian Y."/>
            <person name="Yue Z."/>
            <person name="Xu Y."/>
        </authorList>
    </citation>
    <scope>NUCLEOTIDE SEQUENCE [LARGE SCALE GENOMIC DNA]</scope>
    <source>
        <strain evidence="3">cv. Dabenzi</strain>
    </source>
</reference>
<dbReference type="PANTHER" id="PTHR35481">
    <property type="entry name" value="DNA-DIRECTED RNA POLYMERASE SUBUNIT ALPHA"/>
    <property type="match status" value="1"/>
</dbReference>
<dbReference type="PANTHER" id="PTHR35481:SF1">
    <property type="entry name" value="DNA-DIRECTED RNA POLYMERASE SUBUNIT ALPHA"/>
    <property type="match status" value="1"/>
</dbReference>
<dbReference type="Proteomes" id="UP000197138">
    <property type="component" value="Unassembled WGS sequence"/>
</dbReference>
<feature type="domain" description="DUF7903" evidence="1">
    <location>
        <begin position="6"/>
        <end position="156"/>
    </location>
</feature>
<accession>A0A218VSZ8</accession>
<dbReference type="EMBL" id="MTKT01006106">
    <property type="protein sequence ID" value="OWM63210.1"/>
    <property type="molecule type" value="Genomic_DNA"/>
</dbReference>
<evidence type="ECO:0000313" key="2">
    <source>
        <dbReference type="EMBL" id="OWM63210.1"/>
    </source>
</evidence>
<gene>
    <name evidence="2" type="ORF">CDL15_Pgr010610</name>
</gene>
<evidence type="ECO:0000313" key="3">
    <source>
        <dbReference type="Proteomes" id="UP000197138"/>
    </source>
</evidence>
<proteinExistence type="predicted"/>
<comment type="caution">
    <text evidence="2">The sequence shown here is derived from an EMBL/GenBank/DDBJ whole genome shotgun (WGS) entry which is preliminary data.</text>
</comment>
<dbReference type="InterPro" id="IPR057225">
    <property type="entry name" value="DUF7903"/>
</dbReference>
<evidence type="ECO:0000259" key="1">
    <source>
        <dbReference type="Pfam" id="PF25475"/>
    </source>
</evidence>
<dbReference type="AlphaFoldDB" id="A0A218VSZ8"/>
<name>A0A218VSZ8_PUNGR</name>
<dbReference type="Pfam" id="PF25475">
    <property type="entry name" value="DUF7903"/>
    <property type="match status" value="1"/>
</dbReference>
<organism evidence="2 3">
    <name type="scientific">Punica granatum</name>
    <name type="common">Pomegranate</name>
    <dbReference type="NCBI Taxonomy" id="22663"/>
    <lineage>
        <taxon>Eukaryota</taxon>
        <taxon>Viridiplantae</taxon>
        <taxon>Streptophyta</taxon>
        <taxon>Embryophyta</taxon>
        <taxon>Tracheophyta</taxon>
        <taxon>Spermatophyta</taxon>
        <taxon>Magnoliopsida</taxon>
        <taxon>eudicotyledons</taxon>
        <taxon>Gunneridae</taxon>
        <taxon>Pentapetalae</taxon>
        <taxon>rosids</taxon>
        <taxon>malvids</taxon>
        <taxon>Myrtales</taxon>
        <taxon>Lythraceae</taxon>
        <taxon>Punica</taxon>
    </lineage>
</organism>